<organism evidence="1 2">
    <name type="scientific">Sphagnurus paluster</name>
    <dbReference type="NCBI Taxonomy" id="117069"/>
    <lineage>
        <taxon>Eukaryota</taxon>
        <taxon>Fungi</taxon>
        <taxon>Dikarya</taxon>
        <taxon>Basidiomycota</taxon>
        <taxon>Agaricomycotina</taxon>
        <taxon>Agaricomycetes</taxon>
        <taxon>Agaricomycetidae</taxon>
        <taxon>Agaricales</taxon>
        <taxon>Tricholomatineae</taxon>
        <taxon>Lyophyllaceae</taxon>
        <taxon>Sphagnurus</taxon>
    </lineage>
</organism>
<name>A0A9P7FR56_9AGAR</name>
<gene>
    <name evidence="1" type="ORF">H0H81_010217</name>
</gene>
<evidence type="ECO:0000313" key="2">
    <source>
        <dbReference type="Proteomes" id="UP000717328"/>
    </source>
</evidence>
<accession>A0A9P7FR56</accession>
<proteinExistence type="predicted"/>
<reference evidence="1" key="2">
    <citation type="submission" date="2021-10" db="EMBL/GenBank/DDBJ databases">
        <title>Phylogenomics reveals ancestral predisposition of the termite-cultivated fungus Termitomyces towards a domesticated lifestyle.</title>
        <authorList>
            <person name="Auxier B."/>
            <person name="Grum-Grzhimaylo A."/>
            <person name="Cardenas M.E."/>
            <person name="Lodge J.D."/>
            <person name="Laessoe T."/>
            <person name="Pedersen O."/>
            <person name="Smith M.E."/>
            <person name="Kuyper T.W."/>
            <person name="Franco-Molano E.A."/>
            <person name="Baroni T.J."/>
            <person name="Aanen D.K."/>
        </authorList>
    </citation>
    <scope>NUCLEOTIDE SEQUENCE</scope>
    <source>
        <strain evidence="1">D49</strain>
    </source>
</reference>
<sequence length="190" mass="21720">MKRNLEGTTLSYRKRIVVRPLESNTNLSQQSPKRRSDDFQTKVFVYQWNGCCVLLLRAMFSGQANLFHATISEHIKDHARDAARSRVPTRKGADLTCRWYRRATGARLRWECHLVGHVHTMHVATSSGAARIFSRRFPNTKPHIERDDVLQALKASSFKLQGENPENRMVGVLASKTKNYPTSTLSTHET</sequence>
<evidence type="ECO:0000313" key="1">
    <source>
        <dbReference type="EMBL" id="KAG5635750.1"/>
    </source>
</evidence>
<dbReference type="EMBL" id="JABCKI010006029">
    <property type="protein sequence ID" value="KAG5635750.1"/>
    <property type="molecule type" value="Genomic_DNA"/>
</dbReference>
<dbReference type="Proteomes" id="UP000717328">
    <property type="component" value="Unassembled WGS sequence"/>
</dbReference>
<comment type="caution">
    <text evidence="1">The sequence shown here is derived from an EMBL/GenBank/DDBJ whole genome shotgun (WGS) entry which is preliminary data.</text>
</comment>
<keyword evidence="2" id="KW-1185">Reference proteome</keyword>
<protein>
    <submittedName>
        <fullName evidence="1">Uncharacterized protein</fullName>
    </submittedName>
</protein>
<reference evidence="1" key="1">
    <citation type="submission" date="2021-02" db="EMBL/GenBank/DDBJ databases">
        <authorList>
            <person name="Nieuwenhuis M."/>
            <person name="Van De Peppel L.J.J."/>
        </authorList>
    </citation>
    <scope>NUCLEOTIDE SEQUENCE</scope>
    <source>
        <strain evidence="1">D49</strain>
    </source>
</reference>
<dbReference type="AlphaFoldDB" id="A0A9P7FR56"/>